<name>A0A1R3KPB9_COCAP</name>
<evidence type="ECO:0000313" key="1">
    <source>
        <dbReference type="EMBL" id="OMP08953.1"/>
    </source>
</evidence>
<evidence type="ECO:0000313" key="2">
    <source>
        <dbReference type="Proteomes" id="UP000188268"/>
    </source>
</evidence>
<dbReference type="Proteomes" id="UP000188268">
    <property type="component" value="Unassembled WGS sequence"/>
</dbReference>
<dbReference type="EMBL" id="AWWV01003482">
    <property type="protein sequence ID" value="OMP08953.1"/>
    <property type="molecule type" value="Genomic_DNA"/>
</dbReference>
<feature type="non-terminal residue" evidence="1">
    <location>
        <position position="1"/>
    </location>
</feature>
<dbReference type="Gramene" id="OMP08953">
    <property type="protein sequence ID" value="OMP08953"/>
    <property type="gene ID" value="CCACVL1_01079"/>
</dbReference>
<proteinExistence type="predicted"/>
<sequence>DDVESEMKDSEIKQTMDLYNVIRKEALSTKQK</sequence>
<protein>
    <submittedName>
        <fullName evidence="1">Uncharacterized protein</fullName>
    </submittedName>
</protein>
<accession>A0A1R3KPB9</accession>
<comment type="caution">
    <text evidence="1">The sequence shown here is derived from an EMBL/GenBank/DDBJ whole genome shotgun (WGS) entry which is preliminary data.</text>
</comment>
<dbReference type="AlphaFoldDB" id="A0A1R3KPB9"/>
<keyword evidence="2" id="KW-1185">Reference proteome</keyword>
<organism evidence="1 2">
    <name type="scientific">Corchorus capsularis</name>
    <name type="common">Jute</name>
    <dbReference type="NCBI Taxonomy" id="210143"/>
    <lineage>
        <taxon>Eukaryota</taxon>
        <taxon>Viridiplantae</taxon>
        <taxon>Streptophyta</taxon>
        <taxon>Embryophyta</taxon>
        <taxon>Tracheophyta</taxon>
        <taxon>Spermatophyta</taxon>
        <taxon>Magnoliopsida</taxon>
        <taxon>eudicotyledons</taxon>
        <taxon>Gunneridae</taxon>
        <taxon>Pentapetalae</taxon>
        <taxon>rosids</taxon>
        <taxon>malvids</taxon>
        <taxon>Malvales</taxon>
        <taxon>Malvaceae</taxon>
        <taxon>Grewioideae</taxon>
        <taxon>Apeibeae</taxon>
        <taxon>Corchorus</taxon>
    </lineage>
</organism>
<feature type="non-terminal residue" evidence="1">
    <location>
        <position position="32"/>
    </location>
</feature>
<gene>
    <name evidence="1" type="ORF">CCACVL1_01079</name>
</gene>
<reference evidence="1 2" key="1">
    <citation type="submission" date="2013-09" db="EMBL/GenBank/DDBJ databases">
        <title>Corchorus capsularis genome sequencing.</title>
        <authorList>
            <person name="Alam M."/>
            <person name="Haque M.S."/>
            <person name="Islam M.S."/>
            <person name="Emdad E.M."/>
            <person name="Islam M.M."/>
            <person name="Ahmed B."/>
            <person name="Halim A."/>
            <person name="Hossen Q.M.M."/>
            <person name="Hossain M.Z."/>
            <person name="Ahmed R."/>
            <person name="Khan M.M."/>
            <person name="Islam R."/>
            <person name="Rashid M.M."/>
            <person name="Khan S.A."/>
            <person name="Rahman M.S."/>
            <person name="Alam M."/>
        </authorList>
    </citation>
    <scope>NUCLEOTIDE SEQUENCE [LARGE SCALE GENOMIC DNA]</scope>
    <source>
        <strain evidence="2">cv. CVL-1</strain>
        <tissue evidence="1">Whole seedling</tissue>
    </source>
</reference>